<comment type="caution">
    <text evidence="2">The sequence shown here is derived from an EMBL/GenBank/DDBJ whole genome shotgun (WGS) entry which is preliminary data.</text>
</comment>
<reference evidence="2 3" key="1">
    <citation type="submission" date="2020-07" db="EMBL/GenBank/DDBJ databases">
        <title>Comparative genomics of pyrophilous fungi reveals a link between fire events and developmental genes.</title>
        <authorList>
            <consortium name="DOE Joint Genome Institute"/>
            <person name="Steindorff A.S."/>
            <person name="Carver A."/>
            <person name="Calhoun S."/>
            <person name="Stillman K."/>
            <person name="Liu H."/>
            <person name="Lipzen A."/>
            <person name="Pangilinan J."/>
            <person name="Labutti K."/>
            <person name="Bruns T.D."/>
            <person name="Grigoriev I.V."/>
        </authorList>
    </citation>
    <scope>NUCLEOTIDE SEQUENCE [LARGE SCALE GENOMIC DNA]</scope>
    <source>
        <strain evidence="2 3">CBS 144469</strain>
    </source>
</reference>
<dbReference type="OrthoDB" id="2527272at2759"/>
<sequence length="178" mass="20480">MPWQNRRDPEELAHDRPQPDDESDSRKHYFGPSKFYCVETACAPCGAVIAWTKFDKSESPTKIIAFLKSTYPNPDNRPSYICIDKACQVLHTDTCWIDTDTLCKTCEQLNSWIASFNSLLKRMTIDKFNWFLHAMLFLHTKLVLERRGRMEDGQQVVVAIDPEDDEVDVEGDDTVDAS</sequence>
<keyword evidence="3" id="KW-1185">Reference proteome</keyword>
<accession>A0A8H6HUU6</accession>
<feature type="region of interest" description="Disordered" evidence="1">
    <location>
        <begin position="1"/>
        <end position="26"/>
    </location>
</feature>
<dbReference type="Proteomes" id="UP000521943">
    <property type="component" value="Unassembled WGS sequence"/>
</dbReference>
<dbReference type="EMBL" id="JACGCI010000042">
    <property type="protein sequence ID" value="KAF6752742.1"/>
    <property type="molecule type" value="Genomic_DNA"/>
</dbReference>
<organism evidence="2 3">
    <name type="scientific">Ephemerocybe angulata</name>
    <dbReference type="NCBI Taxonomy" id="980116"/>
    <lineage>
        <taxon>Eukaryota</taxon>
        <taxon>Fungi</taxon>
        <taxon>Dikarya</taxon>
        <taxon>Basidiomycota</taxon>
        <taxon>Agaricomycotina</taxon>
        <taxon>Agaricomycetes</taxon>
        <taxon>Agaricomycetidae</taxon>
        <taxon>Agaricales</taxon>
        <taxon>Agaricineae</taxon>
        <taxon>Psathyrellaceae</taxon>
        <taxon>Ephemerocybe</taxon>
    </lineage>
</organism>
<name>A0A8H6HUU6_9AGAR</name>
<evidence type="ECO:0000313" key="3">
    <source>
        <dbReference type="Proteomes" id="UP000521943"/>
    </source>
</evidence>
<protein>
    <submittedName>
        <fullName evidence="2">Uncharacterized protein</fullName>
    </submittedName>
</protein>
<evidence type="ECO:0000313" key="2">
    <source>
        <dbReference type="EMBL" id="KAF6752742.1"/>
    </source>
</evidence>
<gene>
    <name evidence="2" type="ORF">DFP72DRAFT_990893</name>
</gene>
<dbReference type="AlphaFoldDB" id="A0A8H6HUU6"/>
<proteinExistence type="predicted"/>
<evidence type="ECO:0000256" key="1">
    <source>
        <dbReference type="SAM" id="MobiDB-lite"/>
    </source>
</evidence>